<evidence type="ECO:0000313" key="5">
    <source>
        <dbReference type="EMBL" id="KRT58371.1"/>
    </source>
</evidence>
<dbReference type="PANTHER" id="PTHR35303:SF5">
    <property type="entry name" value="OS02G0197800 PROTEIN"/>
    <property type="match status" value="1"/>
</dbReference>
<comment type="caution">
    <text evidence="4">The sequence shown here is derived from an EMBL/GenBank/DDBJ whole genome shotgun (WGS) entry which is preliminary data.</text>
</comment>
<evidence type="ECO:0000313" key="7">
    <source>
        <dbReference type="Proteomes" id="UP000051634"/>
    </source>
</evidence>
<dbReference type="PATRIC" id="fig|54398.3.peg.305"/>
<evidence type="ECO:0000256" key="2">
    <source>
        <dbReference type="ARBA" id="ARBA00023004"/>
    </source>
</evidence>
<evidence type="ECO:0000256" key="1">
    <source>
        <dbReference type="ARBA" id="ARBA00022723"/>
    </source>
</evidence>
<dbReference type="AlphaFoldDB" id="A0A0T5YTV4"/>
<evidence type="ECO:0000259" key="3">
    <source>
        <dbReference type="Pfam" id="PF06155"/>
    </source>
</evidence>
<sequence length="120" mass="14097">MSHPIPTEIHLHRQSRRLEISFDDGEKFEYPAEYLRVFSPSAEVQGHGPGQETLQVGKEEVNIAHIEPVGNYAICLHFDDEHNTGIYSWETLYRLGKQREQNWTDYLRRLDEAGYQRKQP</sequence>
<keyword evidence="1" id="KW-0479">Metal-binding</keyword>
<keyword evidence="7" id="KW-1185">Reference proteome</keyword>
<organism evidence="4 7">
    <name type="scientific">endosymbiont of Ridgeia piscesae</name>
    <dbReference type="NCBI Taxonomy" id="54398"/>
    <lineage>
        <taxon>Bacteria</taxon>
        <taxon>Pseudomonadati</taxon>
        <taxon>Pseudomonadota</taxon>
        <taxon>Gammaproteobacteria</taxon>
        <taxon>sulfur-oxidizing symbionts</taxon>
    </lineage>
</organism>
<proteinExistence type="predicted"/>
<dbReference type="GO" id="GO:0046872">
    <property type="term" value="F:metal ion binding"/>
    <property type="evidence" value="ECO:0007669"/>
    <property type="project" value="UniProtKB-KW"/>
</dbReference>
<dbReference type="Proteomes" id="UP000051634">
    <property type="component" value="Unassembled WGS sequence"/>
</dbReference>
<dbReference type="EMBL" id="LDXT01000094">
    <property type="protein sequence ID" value="KRT53964.1"/>
    <property type="molecule type" value="Genomic_DNA"/>
</dbReference>
<accession>A0A0T5YTV4</accession>
<dbReference type="EMBL" id="LMXI01000354">
    <property type="protein sequence ID" value="KRT58371.1"/>
    <property type="molecule type" value="Genomic_DNA"/>
</dbReference>
<keyword evidence="2" id="KW-0408">Iron</keyword>
<dbReference type="RefSeq" id="WP_006475159.1">
    <property type="nucleotide sequence ID" value="NZ_KQ556888.1"/>
</dbReference>
<dbReference type="Proteomes" id="UP000051276">
    <property type="component" value="Unassembled WGS sequence"/>
</dbReference>
<reference evidence="6 7" key="1">
    <citation type="submission" date="2015-11" db="EMBL/GenBank/DDBJ databases">
        <title>The genome of Candidatus Endoriftia persephone in Ridgeia piscesae and population structure of the North Eastern Pacific vestimentiferan symbionts.</title>
        <authorList>
            <person name="Perez M."/>
            <person name="Juniper K.S."/>
        </authorList>
    </citation>
    <scope>NUCLEOTIDE SEQUENCE [LARGE SCALE GENOMIC DNA]</scope>
    <source>
        <strain evidence="5">Ind10</strain>
        <strain evidence="4">Ind11</strain>
    </source>
</reference>
<feature type="domain" description="Gamma-butyrobetaine hydroxylase-like N-terminal" evidence="3">
    <location>
        <begin position="9"/>
        <end position="93"/>
    </location>
</feature>
<dbReference type="Gene3D" id="3.30.2020.30">
    <property type="match status" value="1"/>
</dbReference>
<evidence type="ECO:0000313" key="4">
    <source>
        <dbReference type="EMBL" id="KRT53964.1"/>
    </source>
</evidence>
<gene>
    <name evidence="4" type="ORF">Ga0074115_10266</name>
    <name evidence="5" type="ORF">Ga0076813_13402</name>
</gene>
<protein>
    <submittedName>
        <fullName evidence="5">DUF971 family protein</fullName>
    </submittedName>
</protein>
<dbReference type="Pfam" id="PF06155">
    <property type="entry name" value="GBBH-like_N"/>
    <property type="match status" value="1"/>
</dbReference>
<dbReference type="STRING" id="54398.Ga0074115_10266"/>
<dbReference type="InterPro" id="IPR010376">
    <property type="entry name" value="GBBH-like_N"/>
</dbReference>
<dbReference type="OrthoDB" id="9794178at2"/>
<name>A0A0T5YTV4_9GAMM</name>
<dbReference type="PANTHER" id="PTHR35303">
    <property type="entry name" value="OS02G0197800 PROTEIN"/>
    <property type="match status" value="1"/>
</dbReference>
<evidence type="ECO:0000313" key="6">
    <source>
        <dbReference type="Proteomes" id="UP000051276"/>
    </source>
</evidence>
<dbReference type="InterPro" id="IPR038492">
    <property type="entry name" value="GBBH-like_N_sf"/>
</dbReference>